<dbReference type="InterPro" id="IPR052929">
    <property type="entry name" value="RNase_H-like_EbsB-rel"/>
</dbReference>
<dbReference type="Gramene" id="ESQ33668">
    <property type="protein sequence ID" value="ESQ33668"/>
    <property type="gene ID" value="EUTSA_v10009535mg"/>
</dbReference>
<dbReference type="Pfam" id="PF13966">
    <property type="entry name" value="zf-RVT"/>
    <property type="match status" value="1"/>
</dbReference>
<sequence length="273" mass="30492">MVAGALAVADRLQSRGIALNSTCRLCQQNVESIKYVLFLCDVAHQILSLAKVPAPPNGFAHDLDRNINFLLDVMEDNTVAEDIRTAIPQQEALEVLSKRALEEAALWIKLNNPDNGDPQTRQNQALQDTKWYPPDPGVLKCNINANWRNDKLHSGGAWILRDHTGTLRTLIWAIQSLRDLQVTEVVLTLDLQAVLDALNKPLEWPRFRAFTSYISHLCSGFSTIAFQHEAIGANQAARNIAESVLRDGRFQSYLAWGGSAWLHNIIANDRSSF</sequence>
<evidence type="ECO:0000313" key="4">
    <source>
        <dbReference type="Proteomes" id="UP000030689"/>
    </source>
</evidence>
<dbReference type="GO" id="GO:0003676">
    <property type="term" value="F:nucleic acid binding"/>
    <property type="evidence" value="ECO:0007669"/>
    <property type="project" value="InterPro"/>
</dbReference>
<dbReference type="PANTHER" id="PTHR47074:SF53">
    <property type="entry name" value="REVERSE TRANSCRIPTASE-LIKE PROTEIN"/>
    <property type="match status" value="1"/>
</dbReference>
<dbReference type="Proteomes" id="UP000030689">
    <property type="component" value="Unassembled WGS sequence"/>
</dbReference>
<dbReference type="eggNOG" id="KOG1075">
    <property type="taxonomic scope" value="Eukaryota"/>
</dbReference>
<dbReference type="Pfam" id="PF13456">
    <property type="entry name" value="RVT_3"/>
    <property type="match status" value="1"/>
</dbReference>
<dbReference type="KEGG" id="eus:EUTSA_v10009535mg"/>
<feature type="domain" description="Reverse transcriptase zinc-binding" evidence="2">
    <location>
        <begin position="2"/>
        <end position="46"/>
    </location>
</feature>
<feature type="domain" description="RNase H type-1" evidence="1">
    <location>
        <begin position="168"/>
        <end position="242"/>
    </location>
</feature>
<evidence type="ECO:0000313" key="3">
    <source>
        <dbReference type="EMBL" id="ESQ33668.1"/>
    </source>
</evidence>
<keyword evidence="4" id="KW-1185">Reference proteome</keyword>
<reference evidence="3 4" key="1">
    <citation type="journal article" date="2013" name="Front. Plant Sci.">
        <title>The Reference Genome of the Halophytic Plant Eutrema salsugineum.</title>
        <authorList>
            <person name="Yang R."/>
            <person name="Jarvis D.E."/>
            <person name="Chen H."/>
            <person name="Beilstein M.A."/>
            <person name="Grimwood J."/>
            <person name="Jenkins J."/>
            <person name="Shu S."/>
            <person name="Prochnik S."/>
            <person name="Xin M."/>
            <person name="Ma C."/>
            <person name="Schmutz J."/>
            <person name="Wing R.A."/>
            <person name="Mitchell-Olds T."/>
            <person name="Schumaker K.S."/>
            <person name="Wang X."/>
        </authorList>
    </citation>
    <scope>NUCLEOTIDE SEQUENCE [LARGE SCALE GENOMIC DNA]</scope>
</reference>
<proteinExistence type="predicted"/>
<dbReference type="AlphaFoldDB" id="V4L1P6"/>
<dbReference type="OMA" id="NINANWR"/>
<dbReference type="GO" id="GO:0004523">
    <property type="term" value="F:RNA-DNA hybrid ribonuclease activity"/>
    <property type="evidence" value="ECO:0007669"/>
    <property type="project" value="InterPro"/>
</dbReference>
<accession>V4L1P6</accession>
<name>V4L1P6_EUTSA</name>
<dbReference type="InterPro" id="IPR002156">
    <property type="entry name" value="RNaseH_domain"/>
</dbReference>
<dbReference type="STRING" id="72664.V4L1P6"/>
<evidence type="ECO:0000259" key="1">
    <source>
        <dbReference type="Pfam" id="PF13456"/>
    </source>
</evidence>
<dbReference type="InterPro" id="IPR026960">
    <property type="entry name" value="RVT-Znf"/>
</dbReference>
<dbReference type="PANTHER" id="PTHR47074">
    <property type="entry name" value="BNAC02G40300D PROTEIN"/>
    <property type="match status" value="1"/>
</dbReference>
<evidence type="ECO:0000259" key="2">
    <source>
        <dbReference type="Pfam" id="PF13966"/>
    </source>
</evidence>
<protein>
    <submittedName>
        <fullName evidence="3">Uncharacterized protein</fullName>
    </submittedName>
</protein>
<dbReference type="EMBL" id="KI517683">
    <property type="protein sequence ID" value="ESQ33668.1"/>
    <property type="molecule type" value="Genomic_DNA"/>
</dbReference>
<organism evidence="3 4">
    <name type="scientific">Eutrema salsugineum</name>
    <name type="common">Saltwater cress</name>
    <name type="synonym">Sisymbrium salsugineum</name>
    <dbReference type="NCBI Taxonomy" id="72664"/>
    <lineage>
        <taxon>Eukaryota</taxon>
        <taxon>Viridiplantae</taxon>
        <taxon>Streptophyta</taxon>
        <taxon>Embryophyta</taxon>
        <taxon>Tracheophyta</taxon>
        <taxon>Spermatophyta</taxon>
        <taxon>Magnoliopsida</taxon>
        <taxon>eudicotyledons</taxon>
        <taxon>Gunneridae</taxon>
        <taxon>Pentapetalae</taxon>
        <taxon>rosids</taxon>
        <taxon>malvids</taxon>
        <taxon>Brassicales</taxon>
        <taxon>Brassicaceae</taxon>
        <taxon>Eutremeae</taxon>
        <taxon>Eutrema</taxon>
    </lineage>
</organism>
<gene>
    <name evidence="3" type="ORF">EUTSA_v10009535mg</name>
</gene>